<keyword evidence="2" id="KW-1185">Reference proteome</keyword>
<dbReference type="Proteomes" id="UP000006281">
    <property type="component" value="Chromosome"/>
</dbReference>
<dbReference type="eggNOG" id="ENOG502ZKBF">
    <property type="taxonomic scope" value="Bacteria"/>
</dbReference>
<sequence>MGALDVYYLYEHGDIPVTLSTVDEVDALLDRVRVESPPAAPMLMDVHLSGDPYAQGLDVGVAVDRGVIRYSGREWPHGVVSTGDGSADGEPRSYFYMGHGREFPANSEVPIDVIRKAVKEFMESNGARPTCVRWQDAS</sequence>
<proteinExistence type="predicted"/>
<name>K0JS46_SACES</name>
<dbReference type="AlphaFoldDB" id="K0JS46"/>
<organism evidence="1 2">
    <name type="scientific">Saccharothrix espanaensis (strain ATCC 51144 / DSM 44229 / JCM 9112 / NBRC 15066 / NRRL 15764)</name>
    <dbReference type="NCBI Taxonomy" id="1179773"/>
    <lineage>
        <taxon>Bacteria</taxon>
        <taxon>Bacillati</taxon>
        <taxon>Actinomycetota</taxon>
        <taxon>Actinomycetes</taxon>
        <taxon>Pseudonocardiales</taxon>
        <taxon>Pseudonocardiaceae</taxon>
        <taxon>Saccharothrix</taxon>
    </lineage>
</organism>
<dbReference type="KEGG" id="sesp:BN6_13110"/>
<evidence type="ECO:0008006" key="3">
    <source>
        <dbReference type="Google" id="ProtNLM"/>
    </source>
</evidence>
<accession>K0JS46</accession>
<dbReference type="Pfam" id="PF14430">
    <property type="entry name" value="Imm1"/>
    <property type="match status" value="1"/>
</dbReference>
<dbReference type="EMBL" id="HE804045">
    <property type="protein sequence ID" value="CCH28636.1"/>
    <property type="molecule type" value="Genomic_DNA"/>
</dbReference>
<protein>
    <recommendedName>
        <fullName evidence="3">Immunity protein Imm1</fullName>
    </recommendedName>
</protein>
<dbReference type="InterPro" id="IPR025680">
    <property type="entry name" value="DddI"/>
</dbReference>
<evidence type="ECO:0000313" key="1">
    <source>
        <dbReference type="EMBL" id="CCH28636.1"/>
    </source>
</evidence>
<dbReference type="HOGENOM" id="CLU_129334_0_0_11"/>
<gene>
    <name evidence="1" type="ordered locus">BN6_13110</name>
</gene>
<evidence type="ECO:0000313" key="2">
    <source>
        <dbReference type="Proteomes" id="UP000006281"/>
    </source>
</evidence>
<reference evidence="1 2" key="1">
    <citation type="journal article" date="2012" name="BMC Genomics">
        <title>Complete genome sequence of Saccharothrix espanaensis DSM 44229T and comparison to the other completely sequenced Pseudonocardiaceae.</title>
        <authorList>
            <person name="Strobel T."/>
            <person name="Al-Dilaimi A."/>
            <person name="Blom J."/>
            <person name="Gessner A."/>
            <person name="Kalinowski J."/>
            <person name="Luzhetska M."/>
            <person name="Puhler A."/>
            <person name="Szczepanowski R."/>
            <person name="Bechthold A."/>
            <person name="Ruckert C."/>
        </authorList>
    </citation>
    <scope>NUCLEOTIDE SEQUENCE [LARGE SCALE GENOMIC DNA]</scope>
    <source>
        <strain evidence="2">ATCC 51144 / DSM 44229 / JCM 9112 / NBRC 15066 / NRRL 15764</strain>
    </source>
</reference>